<dbReference type="AlphaFoldDB" id="A0A3S9W8Q1"/>
<dbReference type="EMBL" id="CP031423">
    <property type="protein sequence ID" value="AZS36409.1"/>
    <property type="molecule type" value="Genomic_DNA"/>
</dbReference>
<dbReference type="Proteomes" id="UP000276888">
    <property type="component" value="Chromosome"/>
</dbReference>
<dbReference type="KEGG" id="mlv:CVS47_01010"/>
<name>A0A3S9W8Q1_9MICO</name>
<dbReference type="RefSeq" id="WP_127095110.1">
    <property type="nucleotide sequence ID" value="NZ_CP031423.1"/>
</dbReference>
<organism evidence="2 3">
    <name type="scientific">Microbacterium lemovicicum</name>
    <dbReference type="NCBI Taxonomy" id="1072463"/>
    <lineage>
        <taxon>Bacteria</taxon>
        <taxon>Bacillati</taxon>
        <taxon>Actinomycetota</taxon>
        <taxon>Actinomycetes</taxon>
        <taxon>Micrococcales</taxon>
        <taxon>Microbacteriaceae</taxon>
        <taxon>Microbacterium</taxon>
    </lineage>
</organism>
<keyword evidence="1" id="KW-0472">Membrane</keyword>
<gene>
    <name evidence="2" type="ORF">CVS47_01010</name>
</gene>
<evidence type="ECO:0000256" key="1">
    <source>
        <dbReference type="SAM" id="Phobius"/>
    </source>
</evidence>
<protein>
    <recommendedName>
        <fullName evidence="4">Peptidase</fullName>
    </recommendedName>
</protein>
<evidence type="ECO:0000313" key="3">
    <source>
        <dbReference type="Proteomes" id="UP000276888"/>
    </source>
</evidence>
<evidence type="ECO:0008006" key="4">
    <source>
        <dbReference type="Google" id="ProtNLM"/>
    </source>
</evidence>
<evidence type="ECO:0000313" key="2">
    <source>
        <dbReference type="EMBL" id="AZS36409.1"/>
    </source>
</evidence>
<keyword evidence="1" id="KW-0812">Transmembrane</keyword>
<keyword evidence="1" id="KW-1133">Transmembrane helix</keyword>
<sequence>MSVDINWLAFLQVFGAALAGAVLVVGFYALGLRLLVRAGRVPVVAPAEFTDAISVISPKHAQRAAHRAEKAARKNPLSEGQKRVAQFGAYASFALCAAAVLAGLLLIVLG</sequence>
<feature type="transmembrane region" description="Helical" evidence="1">
    <location>
        <begin position="6"/>
        <end position="30"/>
    </location>
</feature>
<reference evidence="2 3" key="1">
    <citation type="submission" date="2018-08" db="EMBL/GenBank/DDBJ databases">
        <title>Microbacterium lemovicicum sp. nov., a bacterium isolated from a natural uranium-rich soil.</title>
        <authorList>
            <person name="ORTET P."/>
        </authorList>
    </citation>
    <scope>NUCLEOTIDE SEQUENCE [LARGE SCALE GENOMIC DNA]</scope>
    <source>
        <strain evidence="2 3">Viu22</strain>
    </source>
</reference>
<keyword evidence="3" id="KW-1185">Reference proteome</keyword>
<feature type="transmembrane region" description="Helical" evidence="1">
    <location>
        <begin position="87"/>
        <end position="109"/>
    </location>
</feature>
<proteinExistence type="predicted"/>
<accession>A0A3S9W8Q1</accession>